<evidence type="ECO:0000256" key="3">
    <source>
        <dbReference type="ARBA" id="ARBA00022722"/>
    </source>
</evidence>
<protein>
    <submittedName>
        <fullName evidence="6">Uncharacterized protein</fullName>
    </submittedName>
</protein>
<keyword evidence="3" id="KW-0540">Nuclease</keyword>
<feature type="compositionally biased region" description="Polar residues" evidence="5">
    <location>
        <begin position="111"/>
        <end position="124"/>
    </location>
</feature>
<keyword evidence="2" id="KW-0548">Nucleotidyltransferase</keyword>
<dbReference type="PANTHER" id="PTHR37984">
    <property type="entry name" value="PROTEIN CBG26694"/>
    <property type="match status" value="1"/>
</dbReference>
<evidence type="ECO:0000313" key="6">
    <source>
        <dbReference type="EMBL" id="JAP49277.1"/>
    </source>
</evidence>
<dbReference type="GO" id="GO:0016779">
    <property type="term" value="F:nucleotidyltransferase activity"/>
    <property type="evidence" value="ECO:0007669"/>
    <property type="project" value="UniProtKB-KW"/>
</dbReference>
<dbReference type="InterPro" id="IPR021109">
    <property type="entry name" value="Peptidase_aspartic_dom_sf"/>
</dbReference>
<dbReference type="CDD" id="cd00303">
    <property type="entry name" value="retropepsin_like"/>
    <property type="match status" value="1"/>
</dbReference>
<keyword evidence="4" id="KW-0255">Endonuclease</keyword>
<feature type="compositionally biased region" description="Basic residues" evidence="5">
    <location>
        <begin position="127"/>
        <end position="145"/>
    </location>
</feature>
<evidence type="ECO:0000256" key="5">
    <source>
        <dbReference type="SAM" id="MobiDB-lite"/>
    </source>
</evidence>
<evidence type="ECO:0000256" key="4">
    <source>
        <dbReference type="ARBA" id="ARBA00022759"/>
    </source>
</evidence>
<keyword evidence="4" id="KW-0378">Hydrolase</keyword>
<dbReference type="SUPFAM" id="SSF50630">
    <property type="entry name" value="Acid proteases"/>
    <property type="match status" value="1"/>
</dbReference>
<accession>A0A0X3PHC7</accession>
<name>A0A0X3PHC7_SCHSO</name>
<dbReference type="PANTHER" id="PTHR37984:SF5">
    <property type="entry name" value="PROTEIN NYNRIN-LIKE"/>
    <property type="match status" value="1"/>
</dbReference>
<dbReference type="SUPFAM" id="SSF56672">
    <property type="entry name" value="DNA/RNA polymerases"/>
    <property type="match status" value="1"/>
</dbReference>
<proteinExistence type="predicted"/>
<dbReference type="InterPro" id="IPR043502">
    <property type="entry name" value="DNA/RNA_pol_sf"/>
</dbReference>
<sequence length="421" mass="47659">FEHPWILQADFHRRYQQPGESINDFQQALRLIGRRAFPTLDAKALSTRVLEQLVAGVHDSQIRKILLRDRPPTLEKALALAREEEVLQAACEQPLRSLFGVTAVQPHSFRDASTQSPRQPGSCGTSPRRRSWRRPQTRRPQRPQARRTIDAIDASPEPIDGEYYLVPDTVISCLGSTNCPLVRGSVGNTTFSCLVDSGAGCSLVRQQPFLEFQTKIRYCDRPNFTLHTANGANLRHTGLVEFSLDLAGFSFTHQFIVSPDITWDCIIGVDFLNKFKCSVDFGRRLLHTASVKVPFLPRIPRPARLPVCTVTYNAKELIPAHLDQTSAKRLSDLVEEFKDIFDWDGRSTGRTNVTEHCIDTGDARPIRVPPRRLPVFYQNELDALISDMLSRNIIRPSHSPWSSPIVLVRKKDGSMRLCRKM</sequence>
<gene>
    <name evidence="6" type="ORF">TR136956</name>
</gene>
<dbReference type="Gene3D" id="3.10.10.10">
    <property type="entry name" value="HIV Type 1 Reverse Transcriptase, subunit A, domain 1"/>
    <property type="match status" value="1"/>
</dbReference>
<feature type="region of interest" description="Disordered" evidence="5">
    <location>
        <begin position="109"/>
        <end position="148"/>
    </location>
</feature>
<organism evidence="6">
    <name type="scientific">Schistocephalus solidus</name>
    <name type="common">Tapeworm</name>
    <dbReference type="NCBI Taxonomy" id="70667"/>
    <lineage>
        <taxon>Eukaryota</taxon>
        <taxon>Metazoa</taxon>
        <taxon>Spiralia</taxon>
        <taxon>Lophotrochozoa</taxon>
        <taxon>Platyhelminthes</taxon>
        <taxon>Cestoda</taxon>
        <taxon>Eucestoda</taxon>
        <taxon>Diphyllobothriidea</taxon>
        <taxon>Diphyllobothriidae</taxon>
        <taxon>Schistocephalus</taxon>
    </lineage>
</organism>
<evidence type="ECO:0000256" key="2">
    <source>
        <dbReference type="ARBA" id="ARBA00022695"/>
    </source>
</evidence>
<dbReference type="EMBL" id="GEEE01013948">
    <property type="protein sequence ID" value="JAP49277.1"/>
    <property type="molecule type" value="Transcribed_RNA"/>
</dbReference>
<dbReference type="InterPro" id="IPR050951">
    <property type="entry name" value="Retrovirus_Pol_polyprotein"/>
</dbReference>
<dbReference type="AlphaFoldDB" id="A0A0X3PHC7"/>
<feature type="non-terminal residue" evidence="6">
    <location>
        <position position="1"/>
    </location>
</feature>
<keyword evidence="1" id="KW-0808">Transferase</keyword>
<dbReference type="GO" id="GO:0004519">
    <property type="term" value="F:endonuclease activity"/>
    <property type="evidence" value="ECO:0007669"/>
    <property type="project" value="UniProtKB-KW"/>
</dbReference>
<dbReference type="Gene3D" id="2.40.70.10">
    <property type="entry name" value="Acid Proteases"/>
    <property type="match status" value="1"/>
</dbReference>
<evidence type="ECO:0000256" key="1">
    <source>
        <dbReference type="ARBA" id="ARBA00022679"/>
    </source>
</evidence>
<reference evidence="6" key="1">
    <citation type="submission" date="2016-01" db="EMBL/GenBank/DDBJ databases">
        <title>Reference transcriptome for the parasite Schistocephalus solidus: insights into the molecular evolution of parasitism.</title>
        <authorList>
            <person name="Hebert F.O."/>
            <person name="Grambauer S."/>
            <person name="Barber I."/>
            <person name="Landry C.R."/>
            <person name="Aubin-Horth N."/>
        </authorList>
    </citation>
    <scope>NUCLEOTIDE SEQUENCE</scope>
</reference>